<dbReference type="Gene3D" id="3.40.50.1820">
    <property type="entry name" value="alpha/beta hydrolase"/>
    <property type="match status" value="1"/>
</dbReference>
<feature type="domain" description="Dienelactone hydrolase" evidence="1">
    <location>
        <begin position="32"/>
        <end position="237"/>
    </location>
</feature>
<evidence type="ECO:0000313" key="3">
    <source>
        <dbReference type="Proteomes" id="UP000239494"/>
    </source>
</evidence>
<protein>
    <submittedName>
        <fullName evidence="2">Dienelactone hydrolase</fullName>
    </submittedName>
</protein>
<dbReference type="OrthoDB" id="9782215at2"/>
<keyword evidence="3" id="KW-1185">Reference proteome</keyword>
<dbReference type="RefSeq" id="WP_106196505.1">
    <property type="nucleotide sequence ID" value="NZ_PVTF01000022.1"/>
</dbReference>
<evidence type="ECO:0000313" key="2">
    <source>
        <dbReference type="EMBL" id="PRY31640.1"/>
    </source>
</evidence>
<dbReference type="AlphaFoldDB" id="A0A2T0SE10"/>
<accession>A0A2T0SE10</accession>
<dbReference type="PANTHER" id="PTHR46623">
    <property type="entry name" value="CARBOXYMETHYLENEBUTENOLIDASE-RELATED"/>
    <property type="match status" value="1"/>
</dbReference>
<dbReference type="EMBL" id="PVTF01000022">
    <property type="protein sequence ID" value="PRY31640.1"/>
    <property type="molecule type" value="Genomic_DNA"/>
</dbReference>
<name>A0A2T0SE10_9PSEU</name>
<proteinExistence type="predicted"/>
<dbReference type="InterPro" id="IPR051049">
    <property type="entry name" value="Dienelactone_hydrolase-like"/>
</dbReference>
<dbReference type="Pfam" id="PF01738">
    <property type="entry name" value="DLH"/>
    <property type="match status" value="1"/>
</dbReference>
<dbReference type="PANTHER" id="PTHR46623:SF6">
    <property type="entry name" value="ALPHA_BETA-HYDROLASES SUPERFAMILY PROTEIN"/>
    <property type="match status" value="1"/>
</dbReference>
<dbReference type="GO" id="GO:0016787">
    <property type="term" value="F:hydrolase activity"/>
    <property type="evidence" value="ECO:0007669"/>
    <property type="project" value="UniProtKB-KW"/>
</dbReference>
<keyword evidence="2" id="KW-0378">Hydrolase</keyword>
<gene>
    <name evidence="2" type="ORF">CLV43_12246</name>
</gene>
<dbReference type="SUPFAM" id="SSF53474">
    <property type="entry name" value="alpha/beta-Hydrolases"/>
    <property type="match status" value="1"/>
</dbReference>
<organism evidence="2 3">
    <name type="scientific">Umezawaea tangerina</name>
    <dbReference type="NCBI Taxonomy" id="84725"/>
    <lineage>
        <taxon>Bacteria</taxon>
        <taxon>Bacillati</taxon>
        <taxon>Actinomycetota</taxon>
        <taxon>Actinomycetes</taxon>
        <taxon>Pseudonocardiales</taxon>
        <taxon>Pseudonocardiaceae</taxon>
        <taxon>Umezawaea</taxon>
    </lineage>
</organism>
<dbReference type="Proteomes" id="UP000239494">
    <property type="component" value="Unassembled WGS sequence"/>
</dbReference>
<dbReference type="InterPro" id="IPR029058">
    <property type="entry name" value="AB_hydrolase_fold"/>
</dbReference>
<reference evidence="2 3" key="1">
    <citation type="submission" date="2018-03" db="EMBL/GenBank/DDBJ databases">
        <title>Genomic Encyclopedia of Archaeal and Bacterial Type Strains, Phase II (KMG-II): from individual species to whole genera.</title>
        <authorList>
            <person name="Goeker M."/>
        </authorList>
    </citation>
    <scope>NUCLEOTIDE SEQUENCE [LARGE SCALE GENOMIC DNA]</scope>
    <source>
        <strain evidence="2 3">DSM 44720</strain>
    </source>
</reference>
<dbReference type="InterPro" id="IPR002925">
    <property type="entry name" value="Dienelactn_hydro"/>
</dbReference>
<comment type="caution">
    <text evidence="2">The sequence shown here is derived from an EMBL/GenBank/DDBJ whole genome shotgun (WGS) entry which is preliminary data.</text>
</comment>
<evidence type="ECO:0000259" key="1">
    <source>
        <dbReference type="Pfam" id="PF01738"/>
    </source>
</evidence>
<sequence>MTDTAPASDLTGWKHRSFTAAGITHDCFEKGEGPGVVVMPEIPGIHPEVLGFADHLVDQGFTVVLVSLYGIPGKAVSAGYSLSSIGKACVSAEFRAFATNAHRPVTDYLRAVSRDLAARTPGKGVGVIGMCFSGGFALAAAVDDVVLAPVLSQPSVPFPIGETRRRDLGLAPDEAARIVQRTKDEGLCVLGMRFSEDSLVPPARFAHLRELLGDAFEVIELDSSPGNAGGFTKNAHSVVTGEVRDVPGHPALGARTRVVEFFRERLTAAAE</sequence>